<evidence type="ECO:0000313" key="1">
    <source>
        <dbReference type="EMBL" id="VEL29903.1"/>
    </source>
</evidence>
<evidence type="ECO:0000313" key="2">
    <source>
        <dbReference type="Proteomes" id="UP000784294"/>
    </source>
</evidence>
<proteinExistence type="predicted"/>
<accession>A0A3S5AR26</accession>
<dbReference type="EMBL" id="CAAALY010107436">
    <property type="protein sequence ID" value="VEL29903.1"/>
    <property type="molecule type" value="Genomic_DNA"/>
</dbReference>
<dbReference type="Proteomes" id="UP000784294">
    <property type="component" value="Unassembled WGS sequence"/>
</dbReference>
<protein>
    <submittedName>
        <fullName evidence="1">Uncharacterized protein</fullName>
    </submittedName>
</protein>
<name>A0A3S5AR26_9PLAT</name>
<keyword evidence="2" id="KW-1185">Reference proteome</keyword>
<organism evidence="1 2">
    <name type="scientific">Protopolystoma xenopodis</name>
    <dbReference type="NCBI Taxonomy" id="117903"/>
    <lineage>
        <taxon>Eukaryota</taxon>
        <taxon>Metazoa</taxon>
        <taxon>Spiralia</taxon>
        <taxon>Lophotrochozoa</taxon>
        <taxon>Platyhelminthes</taxon>
        <taxon>Monogenea</taxon>
        <taxon>Polyopisthocotylea</taxon>
        <taxon>Polystomatidea</taxon>
        <taxon>Polystomatidae</taxon>
        <taxon>Protopolystoma</taxon>
    </lineage>
</organism>
<reference evidence="1" key="1">
    <citation type="submission" date="2018-11" db="EMBL/GenBank/DDBJ databases">
        <authorList>
            <consortium name="Pathogen Informatics"/>
        </authorList>
    </citation>
    <scope>NUCLEOTIDE SEQUENCE</scope>
</reference>
<dbReference type="AlphaFoldDB" id="A0A3S5AR26"/>
<comment type="caution">
    <text evidence="1">The sequence shown here is derived from an EMBL/GenBank/DDBJ whole genome shotgun (WGS) entry which is preliminary data.</text>
</comment>
<gene>
    <name evidence="1" type="ORF">PXEA_LOCUS23343</name>
</gene>
<sequence>MWQHESKSREADGSSALIGGTPVVSSRYWIQRLTNRLVSQASHSLAQSEQGKNPPISLPTFLISGPIFAALAGSTPSRPTYRHRRMSAHTHRHSLYLSVCLSGWLADWLVHKGTDAETQTGTGRLSRLLR</sequence>